<name>A0A0R2BH30_9LACO</name>
<dbReference type="Pfam" id="PF23915">
    <property type="entry name" value="SusG_C"/>
    <property type="match status" value="1"/>
</dbReference>
<comment type="similarity">
    <text evidence="1">Belongs to the glycosyl hydrolase 13 family.</text>
</comment>
<dbReference type="GO" id="GO:0004556">
    <property type="term" value="F:alpha-amylase activity"/>
    <property type="evidence" value="ECO:0007669"/>
    <property type="project" value="TreeGrafter"/>
</dbReference>
<evidence type="ECO:0000256" key="2">
    <source>
        <dbReference type="ARBA" id="ARBA00022801"/>
    </source>
</evidence>
<dbReference type="STRING" id="1423738.FC84_GL001110"/>
<dbReference type="FunFam" id="3.90.400.10:FF:000002">
    <property type="entry name" value="Sucrose isomerase"/>
    <property type="match status" value="1"/>
</dbReference>
<dbReference type="InterPro" id="IPR006047">
    <property type="entry name" value="GH13_cat_dom"/>
</dbReference>
<dbReference type="PATRIC" id="fig|1423738.3.peg.1123"/>
<evidence type="ECO:0000256" key="3">
    <source>
        <dbReference type="ARBA" id="ARBA00023295"/>
    </source>
</evidence>
<evidence type="ECO:0000259" key="4">
    <source>
        <dbReference type="SMART" id="SM00642"/>
    </source>
</evidence>
<evidence type="ECO:0000313" key="6">
    <source>
        <dbReference type="Proteomes" id="UP000051813"/>
    </source>
</evidence>
<dbReference type="GO" id="GO:0009313">
    <property type="term" value="P:oligosaccharide catabolic process"/>
    <property type="evidence" value="ECO:0007669"/>
    <property type="project" value="TreeGrafter"/>
</dbReference>
<comment type="caution">
    <text evidence="5">The sequence shown here is derived from an EMBL/GenBank/DDBJ whole genome shotgun (WGS) entry which is preliminary data.</text>
</comment>
<keyword evidence="6" id="KW-1185">Reference proteome</keyword>
<dbReference type="PANTHER" id="PTHR10357">
    <property type="entry name" value="ALPHA-AMYLASE FAMILY MEMBER"/>
    <property type="match status" value="1"/>
</dbReference>
<dbReference type="InterPro" id="IPR017853">
    <property type="entry name" value="GH"/>
</dbReference>
<dbReference type="SMART" id="SM00642">
    <property type="entry name" value="Aamy"/>
    <property type="match status" value="1"/>
</dbReference>
<proteinExistence type="inferred from homology"/>
<evidence type="ECO:0000256" key="1">
    <source>
        <dbReference type="ARBA" id="ARBA00008061"/>
    </source>
</evidence>
<dbReference type="Pfam" id="PF00128">
    <property type="entry name" value="Alpha-amylase"/>
    <property type="match status" value="1"/>
</dbReference>
<dbReference type="Gene3D" id="2.60.40.1180">
    <property type="entry name" value="Golgi alpha-mannosidase II"/>
    <property type="match status" value="1"/>
</dbReference>
<organism evidence="5 6">
    <name type="scientific">Lapidilactobacillus dextrinicus DSM 20335</name>
    <dbReference type="NCBI Taxonomy" id="1423738"/>
    <lineage>
        <taxon>Bacteria</taxon>
        <taxon>Bacillati</taxon>
        <taxon>Bacillota</taxon>
        <taxon>Bacilli</taxon>
        <taxon>Lactobacillales</taxon>
        <taxon>Lactobacillaceae</taxon>
        <taxon>Lapidilactobacillus</taxon>
    </lineage>
</organism>
<reference evidence="5 6" key="1">
    <citation type="journal article" date="2015" name="Genome Announc.">
        <title>Expanding the biotechnology potential of lactobacilli through comparative genomics of 213 strains and associated genera.</title>
        <authorList>
            <person name="Sun Z."/>
            <person name="Harris H.M."/>
            <person name="McCann A."/>
            <person name="Guo C."/>
            <person name="Argimon S."/>
            <person name="Zhang W."/>
            <person name="Yang X."/>
            <person name="Jeffery I.B."/>
            <person name="Cooney J.C."/>
            <person name="Kagawa T.F."/>
            <person name="Liu W."/>
            <person name="Song Y."/>
            <person name="Salvetti E."/>
            <person name="Wrobel A."/>
            <person name="Rasinkangas P."/>
            <person name="Parkhill J."/>
            <person name="Rea M.C."/>
            <person name="O'Sullivan O."/>
            <person name="Ritari J."/>
            <person name="Douillard F.P."/>
            <person name="Paul Ross R."/>
            <person name="Yang R."/>
            <person name="Briner A.E."/>
            <person name="Felis G.E."/>
            <person name="de Vos W.M."/>
            <person name="Barrangou R."/>
            <person name="Klaenhammer T.R."/>
            <person name="Caufield P.W."/>
            <person name="Cui Y."/>
            <person name="Zhang H."/>
            <person name="O'Toole P.W."/>
        </authorList>
    </citation>
    <scope>NUCLEOTIDE SEQUENCE [LARGE SCALE GENOMIC DNA]</scope>
    <source>
        <strain evidence="5 6">DSM 20335</strain>
    </source>
</reference>
<feature type="domain" description="Glycosyl hydrolase family 13 catalytic" evidence="4">
    <location>
        <begin position="21"/>
        <end position="429"/>
    </location>
</feature>
<dbReference type="Gene3D" id="3.20.20.80">
    <property type="entry name" value="Glycosidases"/>
    <property type="match status" value="1"/>
</dbReference>
<dbReference type="AlphaFoldDB" id="A0A0R2BH30"/>
<keyword evidence="2" id="KW-0378">Hydrolase</keyword>
<dbReference type="SUPFAM" id="SSF51445">
    <property type="entry name" value="(Trans)glycosidases"/>
    <property type="match status" value="1"/>
</dbReference>
<dbReference type="CDD" id="cd11333">
    <property type="entry name" value="AmyAc_SI_OligoGlu_DGase"/>
    <property type="match status" value="1"/>
</dbReference>
<dbReference type="Gene3D" id="3.90.400.10">
    <property type="entry name" value="Oligo-1,6-glucosidase, Domain 2"/>
    <property type="match status" value="1"/>
</dbReference>
<dbReference type="InterPro" id="IPR013780">
    <property type="entry name" value="Glyco_hydro_b"/>
</dbReference>
<keyword evidence="3" id="KW-0326">Glycosidase</keyword>
<sequence length="567" mass="64351">MLFGLGGLDMTKWYDNAIIYQVYPRSFQDSDNDGLGDLRGLINRLDYIKSLGVNTIWLNPVLTSPQVDNGYDVSNYYTIDPKFGDMATMTELIEKAHQLGLHVLMDFVLNHTSDQHPWFQDALKSPNSLFRDYYIWQKTDNGLPPNNWGSFFGGSVWQEHPTEPGAYYFHLFDKHMPDLNWRNPEVREAMIEVAKFWVEKGIDGLRLDAFIHIAKGNLRQNYPTDSTQPVVAEPMFANLPNVVTYLQEFINELRKINADLFILGEGASADPNLAALYTRKTNGRALCDAIVSFRNLPKKKKTATSLSTTLQLPQPEVLDVASLPVSIVEWQTTLAQTTQPTLYFSNHDLPRMATTYGDPQYPTESLKTLATMLYLQKGIPIIYYGEELGLKSAELTRFSAFQDQTVTDLEQQVPEGQKQAVLKALSQVHKTAARQAMSWDQSSNNGFSTHEPWLRVAPASTTVAQQESDQDSILNFYRRLLRLKQQPAFAIGDFELLNAPTSVIMYQRKSTDQSSLVITNLSQQEQTVTLPHKLTEQPQLITGNWQFKERELLLGPWASVVFVSQHL</sequence>
<dbReference type="InterPro" id="IPR045857">
    <property type="entry name" value="O16G_dom_2"/>
</dbReference>
<accession>A0A0R2BH30</accession>
<gene>
    <name evidence="5" type="ORF">FC84_GL001110</name>
</gene>
<protein>
    <submittedName>
        <fullName evidence="5">Alpha-glucosidase</fullName>
    </submittedName>
</protein>
<evidence type="ECO:0000313" key="5">
    <source>
        <dbReference type="EMBL" id="KRM78288.1"/>
    </source>
</evidence>
<dbReference type="PANTHER" id="PTHR10357:SF179">
    <property type="entry name" value="NEUTRAL AND BASIC AMINO ACID TRANSPORT PROTEIN RBAT"/>
    <property type="match status" value="1"/>
</dbReference>
<dbReference type="SUPFAM" id="SSF51011">
    <property type="entry name" value="Glycosyl hydrolase domain"/>
    <property type="match status" value="1"/>
</dbReference>
<dbReference type="Proteomes" id="UP000051813">
    <property type="component" value="Unassembled WGS sequence"/>
</dbReference>
<dbReference type="EMBL" id="AYYK01000022">
    <property type="protein sequence ID" value="KRM78288.1"/>
    <property type="molecule type" value="Genomic_DNA"/>
</dbReference>
<dbReference type="InterPro" id="IPR056300">
    <property type="entry name" value="SusG-like_C"/>
</dbReference>